<dbReference type="GO" id="GO:0000775">
    <property type="term" value="C:chromosome, centromeric region"/>
    <property type="evidence" value="ECO:0007669"/>
    <property type="project" value="InterPro"/>
</dbReference>
<dbReference type="GeneID" id="116220598"/>
<dbReference type="InterPro" id="IPR027801">
    <property type="entry name" value="CENP-P"/>
</dbReference>
<protein>
    <submittedName>
        <fullName evidence="4">Centromere protein P isoform X2</fullName>
    </submittedName>
</protein>
<proteinExistence type="predicted"/>
<accession>A0A6P8FFC7</accession>
<gene>
    <name evidence="4" type="primary">LOC116220598</name>
</gene>
<dbReference type="GO" id="GO:0005634">
    <property type="term" value="C:nucleus"/>
    <property type="evidence" value="ECO:0007669"/>
    <property type="project" value="TreeGrafter"/>
</dbReference>
<organism evidence="3 4">
    <name type="scientific">Clupea harengus</name>
    <name type="common">Atlantic herring</name>
    <dbReference type="NCBI Taxonomy" id="7950"/>
    <lineage>
        <taxon>Eukaryota</taxon>
        <taxon>Metazoa</taxon>
        <taxon>Chordata</taxon>
        <taxon>Craniata</taxon>
        <taxon>Vertebrata</taxon>
        <taxon>Euteleostomi</taxon>
        <taxon>Actinopterygii</taxon>
        <taxon>Neopterygii</taxon>
        <taxon>Teleostei</taxon>
        <taxon>Clupei</taxon>
        <taxon>Clupeiformes</taxon>
        <taxon>Clupeoidei</taxon>
        <taxon>Clupeidae</taxon>
        <taxon>Clupea</taxon>
    </lineage>
</organism>
<feature type="coiled-coil region" evidence="1">
    <location>
        <begin position="54"/>
        <end position="88"/>
    </location>
</feature>
<keyword evidence="3" id="KW-1185">Reference proteome</keyword>
<dbReference type="GO" id="GO:0034080">
    <property type="term" value="P:CENP-A containing chromatin assembly"/>
    <property type="evidence" value="ECO:0007669"/>
    <property type="project" value="InterPro"/>
</dbReference>
<evidence type="ECO:0000256" key="2">
    <source>
        <dbReference type="SAM" id="MobiDB-lite"/>
    </source>
</evidence>
<dbReference type="PANTHER" id="PTHR28577">
    <property type="entry name" value="CENTROMERE PROTEIN P"/>
    <property type="match status" value="1"/>
</dbReference>
<evidence type="ECO:0000313" key="4">
    <source>
        <dbReference type="RefSeq" id="XP_031424349.1"/>
    </source>
</evidence>
<dbReference type="Pfam" id="PF13096">
    <property type="entry name" value="CENP-P"/>
    <property type="match status" value="1"/>
</dbReference>
<dbReference type="RefSeq" id="XP_031424349.1">
    <property type="nucleotide sequence ID" value="XM_031568489.2"/>
</dbReference>
<dbReference type="AlphaFoldDB" id="A0A6P8FFC7"/>
<dbReference type="Proteomes" id="UP000515152">
    <property type="component" value="Chromosome 5"/>
</dbReference>
<feature type="compositionally biased region" description="Basic and acidic residues" evidence="2">
    <location>
        <begin position="23"/>
        <end position="34"/>
    </location>
</feature>
<feature type="region of interest" description="Disordered" evidence="2">
    <location>
        <begin position="14"/>
        <end position="41"/>
    </location>
</feature>
<sequence length="275" mass="30959">MPLVESTLARDLAPVDGGLTDTEAGKLTEREEVRNPSTSLSLPGTKVTWAERMEDEYETEILQLCEEIAALEAEKENIEREVSVQYGQELSNVLGAIEEDDGRSRKDTSKLMDDIEKMEKNLARQTKLNGITLTACRVKTIEKSKTKVVQQHRLMGHCCHLSFQVQFEIIETQVEDTFIRKVMNLSIVMDGNEIKDITSVVSRVEETKSLLLFFRILKSFSANCEHRSKTFQHFKENCCPRIPIENWHTSLLGRLTGIGLLAPSLPGPSPLSPGK</sequence>
<name>A0A6P8FFC7_CLUHA</name>
<dbReference type="PANTHER" id="PTHR28577:SF1">
    <property type="entry name" value="CENTROMERE PROTEIN P"/>
    <property type="match status" value="1"/>
</dbReference>
<dbReference type="OrthoDB" id="5976950at2759"/>
<evidence type="ECO:0000256" key="1">
    <source>
        <dbReference type="SAM" id="Coils"/>
    </source>
</evidence>
<keyword evidence="1" id="KW-0175">Coiled coil</keyword>
<evidence type="ECO:0000313" key="3">
    <source>
        <dbReference type="Proteomes" id="UP000515152"/>
    </source>
</evidence>
<reference evidence="4" key="1">
    <citation type="submission" date="2025-08" db="UniProtKB">
        <authorList>
            <consortium name="RefSeq"/>
        </authorList>
    </citation>
    <scope>IDENTIFICATION</scope>
</reference>